<comment type="caution">
    <text evidence="2">The sequence shown here is derived from an EMBL/GenBank/DDBJ whole genome shotgun (WGS) entry which is preliminary data.</text>
</comment>
<evidence type="ECO:0000256" key="1">
    <source>
        <dbReference type="SAM" id="MobiDB-lite"/>
    </source>
</evidence>
<dbReference type="EMBL" id="BGZK01000903">
    <property type="protein sequence ID" value="GBP64616.1"/>
    <property type="molecule type" value="Genomic_DNA"/>
</dbReference>
<sequence>MSDDCRCMSETRIGQTDDLKNRYIHNSTYYIVIRAMCILRRASRHVRSSACGALFHGHVVSTDNTLYCRWCPLRGSPGGRKARDRSDPRRRRVRTSAAIKGRCAAHTQLAFHSQTVRVESRVATRATRAAQYVRARLNVATRRHIYAGYKSSLTNQQS</sequence>
<dbReference type="Proteomes" id="UP000299102">
    <property type="component" value="Unassembled WGS sequence"/>
</dbReference>
<keyword evidence="3" id="KW-1185">Reference proteome</keyword>
<feature type="region of interest" description="Disordered" evidence="1">
    <location>
        <begin position="76"/>
        <end position="97"/>
    </location>
</feature>
<name>A0A4C1XL41_EUMVA</name>
<evidence type="ECO:0000313" key="3">
    <source>
        <dbReference type="Proteomes" id="UP000299102"/>
    </source>
</evidence>
<protein>
    <submittedName>
        <fullName evidence="2">Uncharacterized protein</fullName>
    </submittedName>
</protein>
<evidence type="ECO:0000313" key="2">
    <source>
        <dbReference type="EMBL" id="GBP64616.1"/>
    </source>
</evidence>
<feature type="compositionally biased region" description="Basic residues" evidence="1">
    <location>
        <begin position="80"/>
        <end position="94"/>
    </location>
</feature>
<dbReference type="AlphaFoldDB" id="A0A4C1XL41"/>
<organism evidence="2 3">
    <name type="scientific">Eumeta variegata</name>
    <name type="common">Bagworm moth</name>
    <name type="synonym">Eumeta japonica</name>
    <dbReference type="NCBI Taxonomy" id="151549"/>
    <lineage>
        <taxon>Eukaryota</taxon>
        <taxon>Metazoa</taxon>
        <taxon>Ecdysozoa</taxon>
        <taxon>Arthropoda</taxon>
        <taxon>Hexapoda</taxon>
        <taxon>Insecta</taxon>
        <taxon>Pterygota</taxon>
        <taxon>Neoptera</taxon>
        <taxon>Endopterygota</taxon>
        <taxon>Lepidoptera</taxon>
        <taxon>Glossata</taxon>
        <taxon>Ditrysia</taxon>
        <taxon>Tineoidea</taxon>
        <taxon>Psychidae</taxon>
        <taxon>Oiketicinae</taxon>
        <taxon>Eumeta</taxon>
    </lineage>
</organism>
<reference evidence="2 3" key="1">
    <citation type="journal article" date="2019" name="Commun. Biol.">
        <title>The bagworm genome reveals a unique fibroin gene that provides high tensile strength.</title>
        <authorList>
            <person name="Kono N."/>
            <person name="Nakamura H."/>
            <person name="Ohtoshi R."/>
            <person name="Tomita M."/>
            <person name="Numata K."/>
            <person name="Arakawa K."/>
        </authorList>
    </citation>
    <scope>NUCLEOTIDE SEQUENCE [LARGE SCALE GENOMIC DNA]</scope>
</reference>
<gene>
    <name evidence="2" type="ORF">EVAR_46545_1</name>
</gene>
<proteinExistence type="predicted"/>
<accession>A0A4C1XL41</accession>